<evidence type="ECO:0000313" key="2">
    <source>
        <dbReference type="Proteomes" id="UP001454036"/>
    </source>
</evidence>
<dbReference type="AlphaFoldDB" id="A0AAV3Q639"/>
<accession>A0AAV3Q639</accession>
<evidence type="ECO:0000313" key="1">
    <source>
        <dbReference type="EMBL" id="GAA0159547.1"/>
    </source>
</evidence>
<comment type="caution">
    <text evidence="1">The sequence shown here is derived from an EMBL/GenBank/DDBJ whole genome shotgun (WGS) entry which is preliminary data.</text>
</comment>
<protein>
    <recommendedName>
        <fullName evidence="3">Retrovirus-related Pol polyprotein from transposon TNT 1-94</fullName>
    </recommendedName>
</protein>
<keyword evidence="2" id="KW-1185">Reference proteome</keyword>
<gene>
    <name evidence="1" type="ORF">LIER_16297</name>
</gene>
<reference evidence="1 2" key="1">
    <citation type="submission" date="2024-01" db="EMBL/GenBank/DDBJ databases">
        <title>The complete chloroplast genome sequence of Lithospermum erythrorhizon: insights into the phylogenetic relationship among Boraginaceae species and the maternal lineages of purple gromwells.</title>
        <authorList>
            <person name="Okada T."/>
            <person name="Watanabe K."/>
        </authorList>
    </citation>
    <scope>NUCLEOTIDE SEQUENCE [LARGE SCALE GENOMIC DNA]</scope>
</reference>
<dbReference type="Proteomes" id="UP001454036">
    <property type="component" value="Unassembled WGS sequence"/>
</dbReference>
<dbReference type="CDD" id="cd09272">
    <property type="entry name" value="RNase_HI_RT_Ty1"/>
    <property type="match status" value="1"/>
</dbReference>
<organism evidence="1 2">
    <name type="scientific">Lithospermum erythrorhizon</name>
    <name type="common">Purple gromwell</name>
    <name type="synonym">Lithospermum officinale var. erythrorhizon</name>
    <dbReference type="NCBI Taxonomy" id="34254"/>
    <lineage>
        <taxon>Eukaryota</taxon>
        <taxon>Viridiplantae</taxon>
        <taxon>Streptophyta</taxon>
        <taxon>Embryophyta</taxon>
        <taxon>Tracheophyta</taxon>
        <taxon>Spermatophyta</taxon>
        <taxon>Magnoliopsida</taxon>
        <taxon>eudicotyledons</taxon>
        <taxon>Gunneridae</taxon>
        <taxon>Pentapetalae</taxon>
        <taxon>asterids</taxon>
        <taxon>lamiids</taxon>
        <taxon>Boraginales</taxon>
        <taxon>Boraginaceae</taxon>
        <taxon>Boraginoideae</taxon>
        <taxon>Lithospermeae</taxon>
        <taxon>Lithospermum</taxon>
    </lineage>
</organism>
<dbReference type="EMBL" id="BAABME010003627">
    <property type="protein sequence ID" value="GAA0159547.1"/>
    <property type="molecule type" value="Genomic_DNA"/>
</dbReference>
<proteinExistence type="predicted"/>
<name>A0AAV3Q639_LITER</name>
<sequence length="98" mass="11498">MLQRDVMEQETLQRVEAQTRQVFCDSQSAIYLSRDLTFHSRYKHIEVRYHLVRDALEGKLLYLDKVHTFENIVDMMTKVLPKNKHEACCIIAGLVFAA</sequence>
<evidence type="ECO:0008006" key="3">
    <source>
        <dbReference type="Google" id="ProtNLM"/>
    </source>
</evidence>